<evidence type="ECO:0000256" key="8">
    <source>
        <dbReference type="ARBA" id="ARBA00031737"/>
    </source>
</evidence>
<keyword evidence="11" id="KW-1185">Reference proteome</keyword>
<dbReference type="InterPro" id="IPR007793">
    <property type="entry name" value="DivIVA_fam"/>
</dbReference>
<protein>
    <recommendedName>
        <fullName evidence="3">Cell wall synthesis protein Wag31</fullName>
    </recommendedName>
    <alternativeName>
        <fullName evidence="8">Antigen 84</fullName>
    </alternativeName>
</protein>
<accession>A0A7W7VM27</accession>
<evidence type="ECO:0000313" key="11">
    <source>
        <dbReference type="Proteomes" id="UP000552644"/>
    </source>
</evidence>
<keyword evidence="4" id="KW-0963">Cytoplasm</keyword>
<comment type="subcellular location">
    <subcellularLocation>
        <location evidence="1">Cytoplasm</location>
    </subcellularLocation>
</comment>
<dbReference type="RefSeq" id="WP_184713749.1">
    <property type="nucleotide sequence ID" value="NZ_JACHJP010000002.1"/>
</dbReference>
<feature type="region of interest" description="Disordered" evidence="9">
    <location>
        <begin position="186"/>
        <end position="206"/>
    </location>
</feature>
<organism evidence="10 11">
    <name type="scientific">Streptosporangium saharense</name>
    <dbReference type="NCBI Taxonomy" id="1706840"/>
    <lineage>
        <taxon>Bacteria</taxon>
        <taxon>Bacillati</taxon>
        <taxon>Actinomycetota</taxon>
        <taxon>Actinomycetes</taxon>
        <taxon>Streptosporangiales</taxon>
        <taxon>Streptosporangiaceae</taxon>
        <taxon>Streptosporangium</taxon>
    </lineage>
</organism>
<evidence type="ECO:0000256" key="2">
    <source>
        <dbReference type="ARBA" id="ARBA00009008"/>
    </source>
</evidence>
<dbReference type="Gene3D" id="6.10.250.660">
    <property type="match status" value="1"/>
</dbReference>
<evidence type="ECO:0000256" key="1">
    <source>
        <dbReference type="ARBA" id="ARBA00004496"/>
    </source>
</evidence>
<reference evidence="10 11" key="1">
    <citation type="submission" date="2020-08" db="EMBL/GenBank/DDBJ databases">
        <title>Genomic Encyclopedia of Type Strains, Phase III (KMG-III): the genomes of soil and plant-associated and newly described type strains.</title>
        <authorList>
            <person name="Whitman W."/>
        </authorList>
    </citation>
    <scope>NUCLEOTIDE SEQUENCE [LARGE SCALE GENOMIC DNA]</scope>
    <source>
        <strain evidence="10 11">CECT 8840</strain>
    </source>
</reference>
<dbReference type="EMBL" id="JACHJP010000002">
    <property type="protein sequence ID" value="MBB4915029.1"/>
    <property type="molecule type" value="Genomic_DNA"/>
</dbReference>
<dbReference type="PANTHER" id="PTHR35794:SF2">
    <property type="entry name" value="CELL DIVISION PROTEIN DIVIVA"/>
    <property type="match status" value="1"/>
</dbReference>
<name>A0A7W7VM27_9ACTN</name>
<evidence type="ECO:0000256" key="9">
    <source>
        <dbReference type="SAM" id="MobiDB-lite"/>
    </source>
</evidence>
<dbReference type="GO" id="GO:0005737">
    <property type="term" value="C:cytoplasm"/>
    <property type="evidence" value="ECO:0007669"/>
    <property type="project" value="UniProtKB-SubCell"/>
</dbReference>
<evidence type="ECO:0000256" key="6">
    <source>
        <dbReference type="ARBA" id="ARBA00023054"/>
    </source>
</evidence>
<keyword evidence="6" id="KW-0175">Coiled coil</keyword>
<dbReference type="GO" id="GO:0051301">
    <property type="term" value="P:cell division"/>
    <property type="evidence" value="ECO:0007669"/>
    <property type="project" value="UniProtKB-KW"/>
</dbReference>
<dbReference type="AlphaFoldDB" id="A0A7W7VM27"/>
<comment type="similarity">
    <text evidence="2">Belongs to the DivIVA family.</text>
</comment>
<dbReference type="InterPro" id="IPR019933">
    <property type="entry name" value="DivIVA_domain"/>
</dbReference>
<dbReference type="Pfam" id="PF05103">
    <property type="entry name" value="DivIVA"/>
    <property type="match status" value="1"/>
</dbReference>
<feature type="region of interest" description="Disordered" evidence="9">
    <location>
        <begin position="1"/>
        <end position="22"/>
    </location>
</feature>
<evidence type="ECO:0000256" key="3">
    <source>
        <dbReference type="ARBA" id="ARBA00018787"/>
    </source>
</evidence>
<evidence type="ECO:0000256" key="5">
    <source>
        <dbReference type="ARBA" id="ARBA00022618"/>
    </source>
</evidence>
<keyword evidence="7" id="KW-0131">Cell cycle</keyword>
<proteinExistence type="inferred from homology"/>
<dbReference type="NCBIfam" id="TIGR03544">
    <property type="entry name" value="DivI1A_domain"/>
    <property type="match status" value="1"/>
</dbReference>
<evidence type="ECO:0000256" key="4">
    <source>
        <dbReference type="ARBA" id="ARBA00022490"/>
    </source>
</evidence>
<evidence type="ECO:0000256" key="7">
    <source>
        <dbReference type="ARBA" id="ARBA00023306"/>
    </source>
</evidence>
<evidence type="ECO:0000313" key="10">
    <source>
        <dbReference type="EMBL" id="MBB4915029.1"/>
    </source>
</evidence>
<keyword evidence="5" id="KW-0132">Cell division</keyword>
<comment type="caution">
    <text evidence="10">The sequence shown here is derived from an EMBL/GenBank/DDBJ whole genome shotgun (WGS) entry which is preliminary data.</text>
</comment>
<gene>
    <name evidence="10" type="ORF">FHS44_002114</name>
</gene>
<dbReference type="PANTHER" id="PTHR35794">
    <property type="entry name" value="CELL DIVISION PROTEIN DIVIVA"/>
    <property type="match status" value="1"/>
</dbReference>
<sequence length="206" mass="23138">MSEGCREPGDHEHPPPRLLTPHDVRSKVFPTVRLREGYDLAEVDTFLGEVEFTLRRVLQDKQRLSVQLAACRGAPEEDGGARVLARAQRAAEVMVAQAEQEAMTIMAEARTLAAAVEREAFERATALEREVRERHRQITHSLDTACTAQQRAIDDLRELVSQHGDLLTEVLDGHVEHLRDLLRGLREQRAPEPRPQALPDPARGGR</sequence>
<dbReference type="Proteomes" id="UP000552644">
    <property type="component" value="Unassembled WGS sequence"/>
</dbReference>